<dbReference type="InterPro" id="IPR021136">
    <property type="entry name" value="Flagellar_hook_control-like_C"/>
</dbReference>
<reference evidence="3" key="1">
    <citation type="submission" date="2019-11" db="EMBL/GenBank/DDBJ databases">
        <title>Isolation and characterization of a novel species in the genus Sulfuriferula.</title>
        <authorList>
            <person name="Mochizuki J."/>
            <person name="Kojima H."/>
            <person name="Fukui M."/>
        </authorList>
    </citation>
    <scope>NUCLEOTIDE SEQUENCE [LARGE SCALE GENOMIC DNA]</scope>
    <source>
        <strain evidence="3">SGTM</strain>
    </source>
</reference>
<gene>
    <name evidence="2" type="ORF">SFSGTM_15750</name>
</gene>
<evidence type="ECO:0000259" key="1">
    <source>
        <dbReference type="Pfam" id="PF02120"/>
    </source>
</evidence>
<dbReference type="KEGG" id="sniv:SFSGTM_15750"/>
<evidence type="ECO:0000313" key="2">
    <source>
        <dbReference type="EMBL" id="BBP00867.1"/>
    </source>
</evidence>
<dbReference type="AlphaFoldDB" id="A0A809SDU5"/>
<dbReference type="InterPro" id="IPR038610">
    <property type="entry name" value="FliK-like_C_sf"/>
</dbReference>
<evidence type="ECO:0000313" key="3">
    <source>
        <dbReference type="Proteomes" id="UP000463939"/>
    </source>
</evidence>
<dbReference type="Pfam" id="PF02120">
    <property type="entry name" value="Flg_hook"/>
    <property type="match status" value="1"/>
</dbReference>
<dbReference type="EMBL" id="AP021881">
    <property type="protein sequence ID" value="BBP00867.1"/>
    <property type="molecule type" value="Genomic_DNA"/>
</dbReference>
<dbReference type="Proteomes" id="UP000463939">
    <property type="component" value="Chromosome"/>
</dbReference>
<feature type="domain" description="Flagellar hook-length control protein-like C-terminal" evidence="1">
    <location>
        <begin position="259"/>
        <end position="331"/>
    </location>
</feature>
<dbReference type="RefSeq" id="WP_162084717.1">
    <property type="nucleotide sequence ID" value="NZ_AP021881.1"/>
</dbReference>
<dbReference type="Gene3D" id="3.30.750.140">
    <property type="match status" value="1"/>
</dbReference>
<accession>A0A809SDU5</accession>
<name>A0A809SDU5_9PROT</name>
<organism evidence="2 3">
    <name type="scientific">Sulfuriferula nivalis</name>
    <dbReference type="NCBI Taxonomy" id="2675298"/>
    <lineage>
        <taxon>Bacteria</taxon>
        <taxon>Pseudomonadati</taxon>
        <taxon>Pseudomonadota</taxon>
        <taxon>Betaproteobacteria</taxon>
        <taxon>Nitrosomonadales</taxon>
        <taxon>Sulfuricellaceae</taxon>
        <taxon>Sulfuriferula</taxon>
    </lineage>
</organism>
<proteinExistence type="predicted"/>
<protein>
    <recommendedName>
        <fullName evidence="1">Flagellar hook-length control protein-like C-terminal domain-containing protein</fullName>
    </recommendedName>
</protein>
<sequence length="353" mass="38094">MNFAPAELTGTRPVTLIHASSPISPLGDIKDELLHRLTQISLGQQLVANVQSKLSDGSFLVKLADTVAKMNLPNSTEVGSKLNLTLIGKEPRPTFVISPSAENITSGINSTPTDISNTAHLISTLLQNSSNQPPAMIIAKSNTVLMNQTSQPQAVAQTLQQAISQSGVFYESHLANWASGHMNVTQLMQEPQAQLSPRLETSSSTDTTNKLTELSNNPTLQQLVNTQLQTLEQNHLIWQGNAWPGQAMQWEISQDTPQHNQQQTSAESTWHSDVKFELPALGNITATLRLTGTHLSVQIQTENPDSANKLQTNTTLLVNALSAAGIPIDAVLIKPAISATQVPVDLSMSQNNE</sequence>
<keyword evidence="3" id="KW-1185">Reference proteome</keyword>